<dbReference type="Gene3D" id="3.40.30.10">
    <property type="entry name" value="Glutaredoxin"/>
    <property type="match status" value="1"/>
</dbReference>
<sequence>MAVKVPVSPVLVNFPLSIQLQYCFMKNTTVKLIRHVKAMFLTNAVFCSLLLAPHANAQEAVKVTTGGFKSTRRFDETTPIFEEGTGKRLSKEEFRTLARTNFNGYRLIPDFNEYGEIGFYTIRPMTEEEQQNRRFNDRDPARRPNEGTRMPELVFNAIDKKEYRLTEQQGKVVLLSFWLSTQKPFWSPVNNQKFTEAVGPFLANTDFLSLGILLDGKDEISKAMETETFSFIPVPDGTGFHQKMHLTTFPAFAVIDKNGTIVAWHYGSKFDELKKILQRVVK</sequence>
<dbReference type="InterPro" id="IPR013766">
    <property type="entry name" value="Thioredoxin_domain"/>
</dbReference>
<accession>A0A1S2VJM0</accession>
<keyword evidence="3" id="KW-1185">Reference proteome</keyword>
<name>A0A1S2VJM0_9BACT</name>
<gene>
    <name evidence="2" type="ORF">BLX24_15665</name>
</gene>
<dbReference type="GO" id="GO:0016491">
    <property type="term" value="F:oxidoreductase activity"/>
    <property type="evidence" value="ECO:0007669"/>
    <property type="project" value="InterPro"/>
</dbReference>
<reference evidence="2 3" key="1">
    <citation type="submission" date="2016-10" db="EMBL/GenBank/DDBJ databases">
        <title>Arsenicibacter rosenii gen. nov., sp. nov., an efficient arsenic-methylating bacterium isolated from an arsenic-contaminated paddy soil.</title>
        <authorList>
            <person name="Huang K."/>
        </authorList>
    </citation>
    <scope>NUCLEOTIDE SEQUENCE [LARGE SCALE GENOMIC DNA]</scope>
    <source>
        <strain evidence="2 3">SM-1</strain>
    </source>
</reference>
<dbReference type="EMBL" id="MORL01000007">
    <property type="protein sequence ID" value="OIN58425.1"/>
    <property type="molecule type" value="Genomic_DNA"/>
</dbReference>
<dbReference type="SUPFAM" id="SSF52833">
    <property type="entry name" value="Thioredoxin-like"/>
    <property type="match status" value="1"/>
</dbReference>
<dbReference type="Pfam" id="PF08534">
    <property type="entry name" value="Redoxin"/>
    <property type="match status" value="1"/>
</dbReference>
<dbReference type="InterPro" id="IPR036249">
    <property type="entry name" value="Thioredoxin-like_sf"/>
</dbReference>
<evidence type="ECO:0000313" key="3">
    <source>
        <dbReference type="Proteomes" id="UP000181790"/>
    </source>
</evidence>
<dbReference type="PROSITE" id="PS51352">
    <property type="entry name" value="THIOREDOXIN_2"/>
    <property type="match status" value="1"/>
</dbReference>
<feature type="domain" description="Thioredoxin" evidence="1">
    <location>
        <begin position="144"/>
        <end position="282"/>
    </location>
</feature>
<organism evidence="2 3">
    <name type="scientific">Arsenicibacter rosenii</name>
    <dbReference type="NCBI Taxonomy" id="1750698"/>
    <lineage>
        <taxon>Bacteria</taxon>
        <taxon>Pseudomonadati</taxon>
        <taxon>Bacteroidota</taxon>
        <taxon>Cytophagia</taxon>
        <taxon>Cytophagales</taxon>
        <taxon>Spirosomataceae</taxon>
        <taxon>Arsenicibacter</taxon>
    </lineage>
</organism>
<protein>
    <recommendedName>
        <fullName evidence="1">Thioredoxin domain-containing protein</fullName>
    </recommendedName>
</protein>
<comment type="caution">
    <text evidence="2">The sequence shown here is derived from an EMBL/GenBank/DDBJ whole genome shotgun (WGS) entry which is preliminary data.</text>
</comment>
<dbReference type="Proteomes" id="UP000181790">
    <property type="component" value="Unassembled WGS sequence"/>
</dbReference>
<dbReference type="OrthoDB" id="944558at2"/>
<evidence type="ECO:0000313" key="2">
    <source>
        <dbReference type="EMBL" id="OIN58425.1"/>
    </source>
</evidence>
<dbReference type="AlphaFoldDB" id="A0A1S2VJM0"/>
<proteinExistence type="predicted"/>
<evidence type="ECO:0000259" key="1">
    <source>
        <dbReference type="PROSITE" id="PS51352"/>
    </source>
</evidence>
<dbReference type="InterPro" id="IPR013740">
    <property type="entry name" value="Redoxin"/>
</dbReference>